<feature type="transmembrane region" description="Helical" evidence="2">
    <location>
        <begin position="47"/>
        <end position="69"/>
    </location>
</feature>
<organism evidence="3 4">
    <name type="scientific">Streptomyces triticirhizae</name>
    <dbReference type="NCBI Taxonomy" id="2483353"/>
    <lineage>
        <taxon>Bacteria</taxon>
        <taxon>Bacillati</taxon>
        <taxon>Actinomycetota</taxon>
        <taxon>Actinomycetes</taxon>
        <taxon>Kitasatosporales</taxon>
        <taxon>Streptomycetaceae</taxon>
        <taxon>Streptomyces</taxon>
    </lineage>
</organism>
<sequence>MNHRHEPQRWVVRRHRFEPARLVLGLCLLPIAMLFVLHATGETELSLALRFLLLPCALVLAAVVAVIALTVRRTRGPRPVGGGRENATGERDTT</sequence>
<dbReference type="EMBL" id="RFFJ01000258">
    <property type="protein sequence ID" value="RMI29584.1"/>
    <property type="molecule type" value="Genomic_DNA"/>
</dbReference>
<dbReference type="RefSeq" id="WP_122399730.1">
    <property type="nucleotide sequence ID" value="NZ_RFFJ01000258.1"/>
</dbReference>
<reference evidence="3 4" key="1">
    <citation type="submission" date="2018-10" db="EMBL/GenBank/DDBJ databases">
        <title>Isolation, diversity and antifungal activity of actinobacteria from wheat.</title>
        <authorList>
            <person name="Han C."/>
        </authorList>
    </citation>
    <scope>NUCLEOTIDE SEQUENCE [LARGE SCALE GENOMIC DNA]</scope>
    <source>
        <strain evidence="3 4">NEAU-YY642</strain>
    </source>
</reference>
<keyword evidence="4" id="KW-1185">Reference proteome</keyword>
<comment type="caution">
    <text evidence="3">The sequence shown here is derived from an EMBL/GenBank/DDBJ whole genome shotgun (WGS) entry which is preliminary data.</text>
</comment>
<dbReference type="Proteomes" id="UP000278673">
    <property type="component" value="Unassembled WGS sequence"/>
</dbReference>
<gene>
    <name evidence="3" type="ORF">EBN88_27385</name>
</gene>
<keyword evidence="2" id="KW-0472">Membrane</keyword>
<keyword evidence="2" id="KW-0812">Transmembrane</keyword>
<dbReference type="AlphaFoldDB" id="A0A3M2KX05"/>
<evidence type="ECO:0000313" key="3">
    <source>
        <dbReference type="EMBL" id="RMI29584.1"/>
    </source>
</evidence>
<keyword evidence="2" id="KW-1133">Transmembrane helix</keyword>
<protein>
    <submittedName>
        <fullName evidence="3">Uncharacterized protein</fullName>
    </submittedName>
</protein>
<feature type="transmembrane region" description="Helical" evidence="2">
    <location>
        <begin position="21"/>
        <end position="41"/>
    </location>
</feature>
<feature type="region of interest" description="Disordered" evidence="1">
    <location>
        <begin position="75"/>
        <end position="94"/>
    </location>
</feature>
<name>A0A3M2KX05_9ACTN</name>
<evidence type="ECO:0000256" key="1">
    <source>
        <dbReference type="SAM" id="MobiDB-lite"/>
    </source>
</evidence>
<accession>A0A3M2KX05</accession>
<proteinExistence type="predicted"/>
<evidence type="ECO:0000313" key="4">
    <source>
        <dbReference type="Proteomes" id="UP000278673"/>
    </source>
</evidence>
<evidence type="ECO:0000256" key="2">
    <source>
        <dbReference type="SAM" id="Phobius"/>
    </source>
</evidence>